<dbReference type="PROSITE" id="PS50222">
    <property type="entry name" value="EF_HAND_2"/>
    <property type="match status" value="2"/>
</dbReference>
<dbReference type="Proteomes" id="UP000186216">
    <property type="component" value="Unassembled WGS sequence"/>
</dbReference>
<dbReference type="PROSITE" id="PS00018">
    <property type="entry name" value="EF_HAND_1"/>
    <property type="match status" value="2"/>
</dbReference>
<accession>A0AA45W8Q6</accession>
<reference evidence="5 7" key="2">
    <citation type="submission" date="2021-01" db="EMBL/GenBank/DDBJ databases">
        <title>Biogeographic distribution of Paracoccus.</title>
        <authorList>
            <person name="Hollensteiner J."/>
            <person name="Leineberger J."/>
            <person name="Brinkhoff T."/>
            <person name="Daniel R."/>
        </authorList>
    </citation>
    <scope>NUCLEOTIDE SEQUENCE [LARGE SCALE GENOMIC DNA]</scope>
    <source>
        <strain evidence="5 7">DSM 18447</strain>
    </source>
</reference>
<dbReference type="CDD" id="cd00051">
    <property type="entry name" value="EFh"/>
    <property type="match status" value="1"/>
</dbReference>
<keyword evidence="2" id="KW-0732">Signal</keyword>
<keyword evidence="7" id="KW-1185">Reference proteome</keyword>
<dbReference type="SUPFAM" id="SSF47473">
    <property type="entry name" value="EF-hand"/>
    <property type="match status" value="1"/>
</dbReference>
<name>A0AA45W8Q6_9RHOB</name>
<gene>
    <name evidence="5" type="ORF">JHX88_17640</name>
    <name evidence="4" type="ORF">SAMN05421772_1373</name>
</gene>
<evidence type="ECO:0000259" key="3">
    <source>
        <dbReference type="PROSITE" id="PS50222"/>
    </source>
</evidence>
<evidence type="ECO:0000313" key="6">
    <source>
        <dbReference type="Proteomes" id="UP000186216"/>
    </source>
</evidence>
<evidence type="ECO:0000256" key="2">
    <source>
        <dbReference type="SAM" id="SignalP"/>
    </source>
</evidence>
<evidence type="ECO:0000256" key="1">
    <source>
        <dbReference type="SAM" id="MobiDB-lite"/>
    </source>
</evidence>
<reference evidence="4 6" key="1">
    <citation type="submission" date="2017-01" db="EMBL/GenBank/DDBJ databases">
        <authorList>
            <person name="Varghese N."/>
            <person name="Submissions S."/>
        </authorList>
    </citation>
    <scope>NUCLEOTIDE SEQUENCE [LARGE SCALE GENOMIC DNA]</scope>
    <source>
        <strain evidence="4 6">DSM 18447</strain>
    </source>
</reference>
<dbReference type="InterPro" id="IPR002048">
    <property type="entry name" value="EF_hand_dom"/>
</dbReference>
<feature type="signal peptide" evidence="2">
    <location>
        <begin position="1"/>
        <end position="27"/>
    </location>
</feature>
<dbReference type="EMBL" id="CP067140">
    <property type="protein sequence ID" value="WCR02651.1"/>
    <property type="molecule type" value="Genomic_DNA"/>
</dbReference>
<dbReference type="EMBL" id="FTOU01000037">
    <property type="protein sequence ID" value="SIT18484.1"/>
    <property type="molecule type" value="Genomic_DNA"/>
</dbReference>
<organism evidence="4 6">
    <name type="scientific">Paracoccus saliphilus</name>
    <dbReference type="NCBI Taxonomy" id="405559"/>
    <lineage>
        <taxon>Bacteria</taxon>
        <taxon>Pseudomonadati</taxon>
        <taxon>Pseudomonadota</taxon>
        <taxon>Alphaproteobacteria</taxon>
        <taxon>Rhodobacterales</taxon>
        <taxon>Paracoccaceae</taxon>
        <taxon>Paracoccus</taxon>
    </lineage>
</organism>
<dbReference type="GO" id="GO:0005509">
    <property type="term" value="F:calcium ion binding"/>
    <property type="evidence" value="ECO:0007669"/>
    <property type="project" value="InterPro"/>
</dbReference>
<evidence type="ECO:0000313" key="7">
    <source>
        <dbReference type="Proteomes" id="UP001215549"/>
    </source>
</evidence>
<feature type="domain" description="EF-hand" evidence="3">
    <location>
        <begin position="110"/>
        <end position="145"/>
    </location>
</feature>
<evidence type="ECO:0000313" key="5">
    <source>
        <dbReference type="EMBL" id="WCR02651.1"/>
    </source>
</evidence>
<feature type="compositionally biased region" description="Basic and acidic residues" evidence="1">
    <location>
        <begin position="47"/>
        <end position="57"/>
    </location>
</feature>
<dbReference type="Pfam" id="PF13202">
    <property type="entry name" value="EF-hand_5"/>
    <property type="match status" value="3"/>
</dbReference>
<dbReference type="SMART" id="SM00054">
    <property type="entry name" value="EFh"/>
    <property type="match status" value="3"/>
</dbReference>
<dbReference type="AlphaFoldDB" id="A0AA45W8Q6"/>
<feature type="compositionally biased region" description="Basic residues" evidence="1">
    <location>
        <begin position="141"/>
        <end position="150"/>
    </location>
</feature>
<dbReference type="InterPro" id="IPR011992">
    <property type="entry name" value="EF-hand-dom_pair"/>
</dbReference>
<dbReference type="PANTHER" id="PTHR10827:SF102">
    <property type="entry name" value="EF-HAND DOMAIN-CONTAINING PROTEIN"/>
    <property type="match status" value="1"/>
</dbReference>
<proteinExistence type="predicted"/>
<dbReference type="RefSeq" id="WP_076529157.1">
    <property type="nucleotide sequence ID" value="NZ_CP067140.1"/>
</dbReference>
<dbReference type="Proteomes" id="UP001215549">
    <property type="component" value="Chromosome"/>
</dbReference>
<feature type="region of interest" description="Disordered" evidence="1">
    <location>
        <begin position="47"/>
        <end position="104"/>
    </location>
</feature>
<feature type="domain" description="EF-hand" evidence="3">
    <location>
        <begin position="32"/>
        <end position="67"/>
    </location>
</feature>
<dbReference type="Gene3D" id="1.10.238.10">
    <property type="entry name" value="EF-hand"/>
    <property type="match status" value="2"/>
</dbReference>
<evidence type="ECO:0000313" key="4">
    <source>
        <dbReference type="EMBL" id="SIT18484.1"/>
    </source>
</evidence>
<dbReference type="PANTHER" id="PTHR10827">
    <property type="entry name" value="RETICULOCALBIN"/>
    <property type="match status" value="1"/>
</dbReference>
<feature type="chain" id="PRO_5041249674" evidence="2">
    <location>
        <begin position="28"/>
        <end position="150"/>
    </location>
</feature>
<sequence length="150" mass="16348">MTRTPSLTLSVAVLLAGFGAFATPALAQSQDAETNQKVDMFERFDANGDGAITREEMEQAQAAAKEKRDTRRSKKHERKGGERGAGAKAAFEQADSDGDGALSRSELLARNEARVDKMIERFDADEDGALSPEEMREGVGKRHRGHQRGN</sequence>
<dbReference type="InterPro" id="IPR018247">
    <property type="entry name" value="EF_Hand_1_Ca_BS"/>
</dbReference>
<feature type="region of interest" description="Disordered" evidence="1">
    <location>
        <begin position="121"/>
        <end position="150"/>
    </location>
</feature>
<protein>
    <submittedName>
        <fullName evidence="4">Ca2+-binding protein, EF-hand superfamily</fullName>
    </submittedName>
    <submittedName>
        <fullName evidence="5">EF-hand domain-containing protein</fullName>
    </submittedName>
</protein>